<evidence type="ECO:0000256" key="5">
    <source>
        <dbReference type="SAM" id="Phobius"/>
    </source>
</evidence>
<keyword evidence="7" id="KW-1185">Reference proteome</keyword>
<dbReference type="AlphaFoldDB" id="A0A9W9YRC9"/>
<dbReference type="PANTHER" id="PTHR19282">
    <property type="entry name" value="TETRASPANIN"/>
    <property type="match status" value="1"/>
</dbReference>
<evidence type="ECO:0000256" key="4">
    <source>
        <dbReference type="ARBA" id="ARBA00023136"/>
    </source>
</evidence>
<dbReference type="InterPro" id="IPR008952">
    <property type="entry name" value="Tetraspanin_EC2_sf"/>
</dbReference>
<sequence length="214" mass="24456">MDDNSWKEKLSFHCIVKYFLFATNTILWIISIVLIGVGAWAHDMKNQYSDLDSLAFDPSILLIVVGCFDVCSYILWLHWSSQGKQGLTADIHGIFDCYLSLELITGFVAFFFVDKTRSKVKEATHNVIIRYRDDPDLQNAIDGIQKGLKCCGGFSYHDWELNEHFNCSANTVQACGVPFSCCREDLINTQCGFSVRKEKTGNRSFIVDIHHRMY</sequence>
<dbReference type="OrthoDB" id="2014092at2759"/>
<dbReference type="EMBL" id="MU827305">
    <property type="protein sequence ID" value="KAJ7363630.1"/>
    <property type="molecule type" value="Genomic_DNA"/>
</dbReference>
<organism evidence="6 7">
    <name type="scientific">Desmophyllum pertusum</name>
    <dbReference type="NCBI Taxonomy" id="174260"/>
    <lineage>
        <taxon>Eukaryota</taxon>
        <taxon>Metazoa</taxon>
        <taxon>Cnidaria</taxon>
        <taxon>Anthozoa</taxon>
        <taxon>Hexacorallia</taxon>
        <taxon>Scleractinia</taxon>
        <taxon>Caryophylliina</taxon>
        <taxon>Caryophylliidae</taxon>
        <taxon>Desmophyllum</taxon>
    </lineage>
</organism>
<dbReference type="Pfam" id="PF00335">
    <property type="entry name" value="Tetraspanin"/>
    <property type="match status" value="1"/>
</dbReference>
<keyword evidence="4 5" id="KW-0472">Membrane</keyword>
<dbReference type="GO" id="GO:0005886">
    <property type="term" value="C:plasma membrane"/>
    <property type="evidence" value="ECO:0007669"/>
    <property type="project" value="TreeGrafter"/>
</dbReference>
<name>A0A9W9YRC9_9CNID</name>
<accession>A0A9W9YRC9</accession>
<dbReference type="SUPFAM" id="SSF48652">
    <property type="entry name" value="Tetraspanin"/>
    <property type="match status" value="1"/>
</dbReference>
<feature type="transmembrane region" description="Helical" evidence="5">
    <location>
        <begin position="15"/>
        <end position="40"/>
    </location>
</feature>
<evidence type="ECO:0000256" key="3">
    <source>
        <dbReference type="ARBA" id="ARBA00022989"/>
    </source>
</evidence>
<gene>
    <name evidence="6" type="primary">TSPAN33_2</name>
    <name evidence="6" type="ORF">OS493_009792</name>
</gene>
<feature type="transmembrane region" description="Helical" evidence="5">
    <location>
        <begin position="91"/>
        <end position="113"/>
    </location>
</feature>
<dbReference type="Gene3D" id="1.10.1450.10">
    <property type="entry name" value="Tetraspanin"/>
    <property type="match status" value="1"/>
</dbReference>
<comment type="caution">
    <text evidence="6">The sequence shown here is derived from an EMBL/GenBank/DDBJ whole genome shotgun (WGS) entry which is preliminary data.</text>
</comment>
<evidence type="ECO:0000313" key="6">
    <source>
        <dbReference type="EMBL" id="KAJ7363630.1"/>
    </source>
</evidence>
<reference evidence="6" key="1">
    <citation type="submission" date="2023-01" db="EMBL/GenBank/DDBJ databases">
        <title>Genome assembly of the deep-sea coral Lophelia pertusa.</title>
        <authorList>
            <person name="Herrera S."/>
            <person name="Cordes E."/>
        </authorList>
    </citation>
    <scope>NUCLEOTIDE SEQUENCE</scope>
    <source>
        <strain evidence="6">USNM1676648</strain>
        <tissue evidence="6">Polyp</tissue>
    </source>
</reference>
<dbReference type="InterPro" id="IPR018499">
    <property type="entry name" value="Tetraspanin/Peripherin"/>
</dbReference>
<feature type="transmembrane region" description="Helical" evidence="5">
    <location>
        <begin position="60"/>
        <end position="79"/>
    </location>
</feature>
<keyword evidence="2 5" id="KW-0812">Transmembrane</keyword>
<keyword evidence="3 5" id="KW-1133">Transmembrane helix</keyword>
<evidence type="ECO:0000313" key="7">
    <source>
        <dbReference type="Proteomes" id="UP001163046"/>
    </source>
</evidence>
<dbReference type="PANTHER" id="PTHR19282:SF515">
    <property type="entry name" value="TETRASPANIN"/>
    <property type="match status" value="1"/>
</dbReference>
<dbReference type="Proteomes" id="UP001163046">
    <property type="component" value="Unassembled WGS sequence"/>
</dbReference>
<proteinExistence type="predicted"/>
<evidence type="ECO:0000256" key="1">
    <source>
        <dbReference type="ARBA" id="ARBA00004141"/>
    </source>
</evidence>
<evidence type="ECO:0000256" key="2">
    <source>
        <dbReference type="ARBA" id="ARBA00022692"/>
    </source>
</evidence>
<protein>
    <submittedName>
        <fullName evidence="6">Tetraspanin-33</fullName>
    </submittedName>
</protein>
<comment type="subcellular location">
    <subcellularLocation>
        <location evidence="1">Membrane</location>
        <topology evidence="1">Multi-pass membrane protein</topology>
    </subcellularLocation>
</comment>